<dbReference type="EMBL" id="RXHJ01000001">
    <property type="protein sequence ID" value="RSZ66174.1"/>
    <property type="molecule type" value="Genomic_DNA"/>
</dbReference>
<keyword evidence="3" id="KW-0479">Metal-binding</keyword>
<keyword evidence="4" id="KW-0547">Nucleotide-binding</keyword>
<dbReference type="Pfam" id="PF12804">
    <property type="entry name" value="NTP_transf_3"/>
    <property type="match status" value="1"/>
</dbReference>
<evidence type="ECO:0000256" key="4">
    <source>
        <dbReference type="ARBA" id="ARBA00022741"/>
    </source>
</evidence>
<dbReference type="Gene3D" id="3.90.550.10">
    <property type="entry name" value="Spore Coat Polysaccharide Biosynthesis Protein SpsA, Chain A"/>
    <property type="match status" value="1"/>
</dbReference>
<dbReference type="GO" id="GO:0046872">
    <property type="term" value="F:metal ion binding"/>
    <property type="evidence" value="ECO:0007669"/>
    <property type="project" value="UniProtKB-KW"/>
</dbReference>
<dbReference type="GO" id="GO:0006777">
    <property type="term" value="P:Mo-molybdopterin cofactor biosynthetic process"/>
    <property type="evidence" value="ECO:0007669"/>
    <property type="project" value="UniProtKB-KW"/>
</dbReference>
<keyword evidence="10" id="KW-1185">Reference proteome</keyword>
<evidence type="ECO:0000256" key="7">
    <source>
        <dbReference type="ARBA" id="ARBA00023150"/>
    </source>
</evidence>
<evidence type="ECO:0000256" key="2">
    <source>
        <dbReference type="ARBA" id="ARBA00022679"/>
    </source>
</evidence>
<gene>
    <name evidence="9" type="ORF">EAH68_01075</name>
</gene>
<evidence type="ECO:0000313" key="10">
    <source>
        <dbReference type="Proteomes" id="UP000274907"/>
    </source>
</evidence>
<sequence>MPAVIVLAGGRGQRMGGVDKAQVTLDGVRLVDHLLAALADHEVVVVSPQPDLGVAVPVVSEDPPFGGPVAGIAAGFRTLETPELVAVLSVDAPDSPALLPLLVDALSHHPAADAAVVRAADGHVQPLCAVWRAAGLERALGRLDTVRDQAAKKLLRTADLVIEVDGDGTERDYDTPGELAERGEVGITGR</sequence>
<accession>A0A3R9ZFN0</accession>
<keyword evidence="7" id="KW-0501">Molybdenum cofactor biosynthesis</keyword>
<dbReference type="GO" id="GO:0005525">
    <property type="term" value="F:GTP binding"/>
    <property type="evidence" value="ECO:0007669"/>
    <property type="project" value="UniProtKB-KW"/>
</dbReference>
<dbReference type="Proteomes" id="UP000274907">
    <property type="component" value="Unassembled WGS sequence"/>
</dbReference>
<evidence type="ECO:0000259" key="8">
    <source>
        <dbReference type="Pfam" id="PF12804"/>
    </source>
</evidence>
<name>A0A3R9ZFN0_9CORY</name>
<proteinExistence type="predicted"/>
<keyword evidence="6" id="KW-0342">GTP-binding</keyword>
<evidence type="ECO:0000256" key="1">
    <source>
        <dbReference type="ARBA" id="ARBA00022490"/>
    </source>
</evidence>
<reference evidence="9 10" key="1">
    <citation type="submission" date="2018-12" db="EMBL/GenBank/DDBJ databases">
        <title>YIM 101343 draft genome.</title>
        <authorList>
            <person name="Chen X."/>
        </authorList>
    </citation>
    <scope>NUCLEOTIDE SEQUENCE [LARGE SCALE GENOMIC DNA]</scope>
    <source>
        <strain evidence="9 10">YIM 101343</strain>
    </source>
</reference>
<comment type="caution">
    <text evidence="9">The sequence shown here is derived from an EMBL/GenBank/DDBJ whole genome shotgun (WGS) entry which is preliminary data.</text>
</comment>
<evidence type="ECO:0000313" key="9">
    <source>
        <dbReference type="EMBL" id="RSZ66174.1"/>
    </source>
</evidence>
<dbReference type="GO" id="GO:0016779">
    <property type="term" value="F:nucleotidyltransferase activity"/>
    <property type="evidence" value="ECO:0007669"/>
    <property type="project" value="UniProtKB-KW"/>
</dbReference>
<evidence type="ECO:0000256" key="5">
    <source>
        <dbReference type="ARBA" id="ARBA00022842"/>
    </source>
</evidence>
<dbReference type="RefSeq" id="WP_126119464.1">
    <property type="nucleotide sequence ID" value="NZ_RXHJ01000001.1"/>
</dbReference>
<dbReference type="AlphaFoldDB" id="A0A3R9ZFN0"/>
<dbReference type="InterPro" id="IPR013482">
    <property type="entry name" value="Molybde_CF_guanTrfase"/>
</dbReference>
<protein>
    <submittedName>
        <fullName evidence="9">Molybdenum cofactor guanylyltransferase</fullName>
    </submittedName>
</protein>
<dbReference type="PANTHER" id="PTHR19136">
    <property type="entry name" value="MOLYBDENUM COFACTOR GUANYLYLTRANSFERASE"/>
    <property type="match status" value="1"/>
</dbReference>
<dbReference type="InterPro" id="IPR029044">
    <property type="entry name" value="Nucleotide-diphossugar_trans"/>
</dbReference>
<dbReference type="InterPro" id="IPR025877">
    <property type="entry name" value="MobA-like_NTP_Trfase"/>
</dbReference>
<dbReference type="SUPFAM" id="SSF53448">
    <property type="entry name" value="Nucleotide-diphospho-sugar transferases"/>
    <property type="match status" value="1"/>
</dbReference>
<keyword evidence="9" id="KW-0548">Nucleotidyltransferase</keyword>
<feature type="domain" description="MobA-like NTP transferase" evidence="8">
    <location>
        <begin position="4"/>
        <end position="157"/>
    </location>
</feature>
<dbReference type="PANTHER" id="PTHR19136:SF81">
    <property type="entry name" value="MOLYBDENUM COFACTOR GUANYLYLTRANSFERASE"/>
    <property type="match status" value="1"/>
</dbReference>
<dbReference type="OrthoDB" id="4408226at2"/>
<keyword evidence="2 9" id="KW-0808">Transferase</keyword>
<keyword evidence="1" id="KW-0963">Cytoplasm</keyword>
<keyword evidence="5" id="KW-0460">Magnesium</keyword>
<dbReference type="CDD" id="cd02503">
    <property type="entry name" value="MobA"/>
    <property type="match status" value="1"/>
</dbReference>
<evidence type="ECO:0000256" key="3">
    <source>
        <dbReference type="ARBA" id="ARBA00022723"/>
    </source>
</evidence>
<organism evidence="9 10">
    <name type="scientific">Corynebacterium hylobatis</name>
    <dbReference type="NCBI Taxonomy" id="1859290"/>
    <lineage>
        <taxon>Bacteria</taxon>
        <taxon>Bacillati</taxon>
        <taxon>Actinomycetota</taxon>
        <taxon>Actinomycetes</taxon>
        <taxon>Mycobacteriales</taxon>
        <taxon>Corynebacteriaceae</taxon>
        <taxon>Corynebacterium</taxon>
    </lineage>
</organism>
<evidence type="ECO:0000256" key="6">
    <source>
        <dbReference type="ARBA" id="ARBA00023134"/>
    </source>
</evidence>